<dbReference type="InterPro" id="IPR032465">
    <property type="entry name" value="ACMSD"/>
</dbReference>
<gene>
    <name evidence="6" type="ORF">DFH07DRAFT_420138</name>
</gene>
<name>A0AAD7NHZ0_9AGAR</name>
<dbReference type="InterPro" id="IPR006680">
    <property type="entry name" value="Amidohydro-rel"/>
</dbReference>
<evidence type="ECO:0000256" key="1">
    <source>
        <dbReference type="ARBA" id="ARBA00022793"/>
    </source>
</evidence>
<dbReference type="Gene3D" id="3.20.20.140">
    <property type="entry name" value="Metal-dependent hydrolases"/>
    <property type="match status" value="1"/>
</dbReference>
<accession>A0AAD7NHZ0</accession>
<organism evidence="6 7">
    <name type="scientific">Mycena maculata</name>
    <dbReference type="NCBI Taxonomy" id="230809"/>
    <lineage>
        <taxon>Eukaryota</taxon>
        <taxon>Fungi</taxon>
        <taxon>Dikarya</taxon>
        <taxon>Basidiomycota</taxon>
        <taxon>Agaricomycotina</taxon>
        <taxon>Agaricomycetes</taxon>
        <taxon>Agaricomycetidae</taxon>
        <taxon>Agaricales</taxon>
        <taxon>Marasmiineae</taxon>
        <taxon>Mycenaceae</taxon>
        <taxon>Mycena</taxon>
    </lineage>
</organism>
<dbReference type="GO" id="GO:0005829">
    <property type="term" value="C:cytosol"/>
    <property type="evidence" value="ECO:0007669"/>
    <property type="project" value="TreeGrafter"/>
</dbReference>
<feature type="domain" description="Amidohydrolase-related" evidence="5">
    <location>
        <begin position="90"/>
        <end position="383"/>
    </location>
</feature>
<proteinExistence type="inferred from homology"/>
<keyword evidence="7" id="KW-1185">Reference proteome</keyword>
<evidence type="ECO:0000256" key="4">
    <source>
        <dbReference type="SAM" id="SignalP"/>
    </source>
</evidence>
<dbReference type="Pfam" id="PF04909">
    <property type="entry name" value="Amidohydro_2"/>
    <property type="match status" value="1"/>
</dbReference>
<evidence type="ECO:0000256" key="2">
    <source>
        <dbReference type="ARBA" id="ARBA00023239"/>
    </source>
</evidence>
<evidence type="ECO:0000313" key="6">
    <source>
        <dbReference type="EMBL" id="KAJ7761521.1"/>
    </source>
</evidence>
<evidence type="ECO:0000313" key="7">
    <source>
        <dbReference type="Proteomes" id="UP001215280"/>
    </source>
</evidence>
<dbReference type="PANTHER" id="PTHR21240:SF32">
    <property type="entry name" value="AMIDOHYDROLASE-RELATED DOMAIN-CONTAINING PROTEIN"/>
    <property type="match status" value="1"/>
</dbReference>
<dbReference type="GO" id="GO:0016831">
    <property type="term" value="F:carboxy-lyase activity"/>
    <property type="evidence" value="ECO:0007669"/>
    <property type="project" value="UniProtKB-KW"/>
</dbReference>
<sequence length="395" mass="44106">MQGHFFFLLVHIAVSAAFEQQYFFPLSAARIPDDKIAHTILARALDDGIDLSAFAFSGPALHEIVFWSHWNESAEFPRALLEPGQNATTIDVHAHYAPEWYGDIRQDNTVWTLRNQLTHMANQSIAESIFSIPNPNIFLGDKNATLAIARLLNENMATLARVLPRRFGFFATTPLPYTDASIVEAKYALDSLGALGVALSSNHEGHYLGDALFTPFFTEMDNKHAIIFVHPIEPLLKVNETFVKANPTVYSPVLAEFYFETARTFLDLALSQTLTNFSSLDFIIPHLGGSFLSIIDRSIPPSQLLDDVMAALRRRCWWDSAGLTYGHQLGGLLAYDISPTFLLYGSDYPYIPSSLVDASSKAIEESPFLNMTQKREVKSRNALGLFAGRKRDENL</sequence>
<evidence type="ECO:0000256" key="3">
    <source>
        <dbReference type="RuleBase" id="RU366045"/>
    </source>
</evidence>
<keyword evidence="4" id="KW-0732">Signal</keyword>
<evidence type="ECO:0000259" key="5">
    <source>
        <dbReference type="Pfam" id="PF04909"/>
    </source>
</evidence>
<protein>
    <recommendedName>
        <fullName evidence="5">Amidohydrolase-related domain-containing protein</fullName>
    </recommendedName>
</protein>
<dbReference type="PANTHER" id="PTHR21240">
    <property type="entry name" value="2-AMINO-3-CARBOXYLMUCONATE-6-SEMIALDEHYDE DECARBOXYLASE"/>
    <property type="match status" value="1"/>
</dbReference>
<feature type="signal peptide" evidence="4">
    <location>
        <begin position="1"/>
        <end position="17"/>
    </location>
</feature>
<dbReference type="InterPro" id="IPR032466">
    <property type="entry name" value="Metal_Hydrolase"/>
</dbReference>
<keyword evidence="1 3" id="KW-0210">Decarboxylase</keyword>
<dbReference type="GO" id="GO:0019748">
    <property type="term" value="P:secondary metabolic process"/>
    <property type="evidence" value="ECO:0007669"/>
    <property type="project" value="TreeGrafter"/>
</dbReference>
<dbReference type="GO" id="GO:0016787">
    <property type="term" value="F:hydrolase activity"/>
    <property type="evidence" value="ECO:0007669"/>
    <property type="project" value="InterPro"/>
</dbReference>
<dbReference type="EMBL" id="JARJLG010000045">
    <property type="protein sequence ID" value="KAJ7761521.1"/>
    <property type="molecule type" value="Genomic_DNA"/>
</dbReference>
<dbReference type="AlphaFoldDB" id="A0AAD7NHZ0"/>
<dbReference type="Proteomes" id="UP001215280">
    <property type="component" value="Unassembled WGS sequence"/>
</dbReference>
<reference evidence="6" key="1">
    <citation type="submission" date="2023-03" db="EMBL/GenBank/DDBJ databases">
        <title>Massive genome expansion in bonnet fungi (Mycena s.s.) driven by repeated elements and novel gene families across ecological guilds.</title>
        <authorList>
            <consortium name="Lawrence Berkeley National Laboratory"/>
            <person name="Harder C.B."/>
            <person name="Miyauchi S."/>
            <person name="Viragh M."/>
            <person name="Kuo A."/>
            <person name="Thoen E."/>
            <person name="Andreopoulos B."/>
            <person name="Lu D."/>
            <person name="Skrede I."/>
            <person name="Drula E."/>
            <person name="Henrissat B."/>
            <person name="Morin E."/>
            <person name="Kohler A."/>
            <person name="Barry K."/>
            <person name="LaButti K."/>
            <person name="Morin E."/>
            <person name="Salamov A."/>
            <person name="Lipzen A."/>
            <person name="Mereny Z."/>
            <person name="Hegedus B."/>
            <person name="Baldrian P."/>
            <person name="Stursova M."/>
            <person name="Weitz H."/>
            <person name="Taylor A."/>
            <person name="Grigoriev I.V."/>
            <person name="Nagy L.G."/>
            <person name="Martin F."/>
            <person name="Kauserud H."/>
        </authorList>
    </citation>
    <scope>NUCLEOTIDE SEQUENCE</scope>
    <source>
        <strain evidence="6">CBHHK188m</strain>
    </source>
</reference>
<keyword evidence="2 3" id="KW-0456">Lyase</keyword>
<comment type="similarity">
    <text evidence="3">Belongs to the metallo-dependent hydrolases superfamily.</text>
</comment>
<dbReference type="SUPFAM" id="SSF51556">
    <property type="entry name" value="Metallo-dependent hydrolases"/>
    <property type="match status" value="1"/>
</dbReference>
<comment type="caution">
    <text evidence="6">The sequence shown here is derived from an EMBL/GenBank/DDBJ whole genome shotgun (WGS) entry which is preliminary data.</text>
</comment>
<feature type="chain" id="PRO_5042048070" description="Amidohydrolase-related domain-containing protein" evidence="4">
    <location>
        <begin position="18"/>
        <end position="395"/>
    </location>
</feature>